<keyword evidence="3" id="KW-1185">Reference proteome</keyword>
<dbReference type="Proteomes" id="UP001252243">
    <property type="component" value="Unassembled WGS sequence"/>
</dbReference>
<dbReference type="SUPFAM" id="SSF54427">
    <property type="entry name" value="NTF2-like"/>
    <property type="match status" value="1"/>
</dbReference>
<accession>A0ABU1UAE2</accession>
<evidence type="ECO:0000313" key="3">
    <source>
        <dbReference type="Proteomes" id="UP001252243"/>
    </source>
</evidence>
<name>A0ABU1UAE2_9MICC</name>
<sequence length="118" mass="13835">MRDAAARWMQHYITAWTSNEPEDIRALFTEDAVYATRPDDPEPWTGREEIVERWIAGRDKPGDWTFEWTLLGVDGGRAFVQGRTDYRGDSRSYDNLWIIQLTGDGRATAFTEWYMPRK</sequence>
<dbReference type="Pfam" id="PF12680">
    <property type="entry name" value="SnoaL_2"/>
    <property type="match status" value="1"/>
</dbReference>
<protein>
    <submittedName>
        <fullName evidence="2">Ketosteroid isomerase-like protein</fullName>
    </submittedName>
</protein>
<reference evidence="2 3" key="1">
    <citation type="submission" date="2023-07" db="EMBL/GenBank/DDBJ databases">
        <title>Sorghum-associated microbial communities from plants grown in Nebraska, USA.</title>
        <authorList>
            <person name="Schachtman D."/>
        </authorList>
    </citation>
    <scope>NUCLEOTIDE SEQUENCE [LARGE SCALE GENOMIC DNA]</scope>
    <source>
        <strain evidence="2 3">BE167</strain>
    </source>
</reference>
<dbReference type="InterPro" id="IPR037401">
    <property type="entry name" value="SnoaL-like"/>
</dbReference>
<comment type="caution">
    <text evidence="2">The sequence shown here is derived from an EMBL/GenBank/DDBJ whole genome shotgun (WGS) entry which is preliminary data.</text>
</comment>
<organism evidence="2 3">
    <name type="scientific">Arthrobacter ginsengisoli</name>
    <dbReference type="NCBI Taxonomy" id="1356565"/>
    <lineage>
        <taxon>Bacteria</taxon>
        <taxon>Bacillati</taxon>
        <taxon>Actinomycetota</taxon>
        <taxon>Actinomycetes</taxon>
        <taxon>Micrococcales</taxon>
        <taxon>Micrococcaceae</taxon>
        <taxon>Arthrobacter</taxon>
    </lineage>
</organism>
<dbReference type="InterPro" id="IPR032710">
    <property type="entry name" value="NTF2-like_dom_sf"/>
</dbReference>
<proteinExistence type="predicted"/>
<gene>
    <name evidence="2" type="ORF">J2X01_001406</name>
</gene>
<dbReference type="Gene3D" id="3.10.450.50">
    <property type="match status" value="1"/>
</dbReference>
<feature type="domain" description="SnoaL-like" evidence="1">
    <location>
        <begin position="10"/>
        <end position="107"/>
    </location>
</feature>
<dbReference type="RefSeq" id="WP_310052221.1">
    <property type="nucleotide sequence ID" value="NZ_JAVDVQ010000004.1"/>
</dbReference>
<evidence type="ECO:0000259" key="1">
    <source>
        <dbReference type="Pfam" id="PF12680"/>
    </source>
</evidence>
<evidence type="ECO:0000313" key="2">
    <source>
        <dbReference type="EMBL" id="MDR7082121.1"/>
    </source>
</evidence>
<dbReference type="EMBL" id="JAVDVQ010000004">
    <property type="protein sequence ID" value="MDR7082121.1"/>
    <property type="molecule type" value="Genomic_DNA"/>
</dbReference>